<keyword evidence="2" id="KW-1185">Reference proteome</keyword>
<gene>
    <name evidence="1" type="ORF">CC80DRAFT_487068</name>
</gene>
<dbReference type="AlphaFoldDB" id="A0A6A5UG28"/>
<name>A0A6A5UG28_9PLEO</name>
<dbReference type="PANTHER" id="PTHR42085">
    <property type="entry name" value="F-BOX DOMAIN-CONTAINING PROTEIN"/>
    <property type="match status" value="1"/>
</dbReference>
<sequence>MDAARPRSGSVPRDYKKITHILSDYRFVNIDQASELILQLRALDTKLESMRLEEQREFDFDFFLQYGPLPSTPRPASEAPELLILLRKFPTPVLIPRVFLDAYKAALHGRPFVNEWNISDFRMGRDPTCSSVLAILRLVDNLLHTSLKARFDALDATVAAFPFLNLPAELRLQVYSHLFPRDTPLALAAEPIVLPKQQPVKIHLDILRTNHQLHDEVTEHFYAKRTLYITFHRSNPNTSSLCREWAALYYETVATLPPRARAFFHNVIMHTPHMYSPYRKPPQRRYPEIETPENSLKEMFELLPNLSEIQFVRPRSVPMPAIGGTKVDDEMKKVITFVYESVPKNVKVCPIQG</sequence>
<dbReference type="InterPro" id="IPR038883">
    <property type="entry name" value="AN11006-like"/>
</dbReference>
<dbReference type="OrthoDB" id="5372935at2759"/>
<evidence type="ECO:0008006" key="3">
    <source>
        <dbReference type="Google" id="ProtNLM"/>
    </source>
</evidence>
<dbReference type="PANTHER" id="PTHR42085:SF1">
    <property type="entry name" value="F-BOX DOMAIN-CONTAINING PROTEIN"/>
    <property type="match status" value="1"/>
</dbReference>
<protein>
    <recommendedName>
        <fullName evidence="3">F-box domain-containing protein</fullName>
    </recommendedName>
</protein>
<organism evidence="1 2">
    <name type="scientific">Byssothecium circinans</name>
    <dbReference type="NCBI Taxonomy" id="147558"/>
    <lineage>
        <taxon>Eukaryota</taxon>
        <taxon>Fungi</taxon>
        <taxon>Dikarya</taxon>
        <taxon>Ascomycota</taxon>
        <taxon>Pezizomycotina</taxon>
        <taxon>Dothideomycetes</taxon>
        <taxon>Pleosporomycetidae</taxon>
        <taxon>Pleosporales</taxon>
        <taxon>Massarineae</taxon>
        <taxon>Massarinaceae</taxon>
        <taxon>Byssothecium</taxon>
    </lineage>
</organism>
<dbReference type="EMBL" id="ML976977">
    <property type="protein sequence ID" value="KAF1963738.1"/>
    <property type="molecule type" value="Genomic_DNA"/>
</dbReference>
<dbReference type="Proteomes" id="UP000800035">
    <property type="component" value="Unassembled WGS sequence"/>
</dbReference>
<evidence type="ECO:0000313" key="1">
    <source>
        <dbReference type="EMBL" id="KAF1963738.1"/>
    </source>
</evidence>
<proteinExistence type="predicted"/>
<accession>A0A6A5UG28</accession>
<reference evidence="1" key="1">
    <citation type="journal article" date="2020" name="Stud. Mycol.">
        <title>101 Dothideomycetes genomes: a test case for predicting lifestyles and emergence of pathogens.</title>
        <authorList>
            <person name="Haridas S."/>
            <person name="Albert R."/>
            <person name="Binder M."/>
            <person name="Bloem J."/>
            <person name="Labutti K."/>
            <person name="Salamov A."/>
            <person name="Andreopoulos B."/>
            <person name="Baker S."/>
            <person name="Barry K."/>
            <person name="Bills G."/>
            <person name="Bluhm B."/>
            <person name="Cannon C."/>
            <person name="Castanera R."/>
            <person name="Culley D."/>
            <person name="Daum C."/>
            <person name="Ezra D."/>
            <person name="Gonzalez J."/>
            <person name="Henrissat B."/>
            <person name="Kuo A."/>
            <person name="Liang C."/>
            <person name="Lipzen A."/>
            <person name="Lutzoni F."/>
            <person name="Magnuson J."/>
            <person name="Mondo S."/>
            <person name="Nolan M."/>
            <person name="Ohm R."/>
            <person name="Pangilinan J."/>
            <person name="Park H.-J."/>
            <person name="Ramirez L."/>
            <person name="Alfaro M."/>
            <person name="Sun H."/>
            <person name="Tritt A."/>
            <person name="Yoshinaga Y."/>
            <person name="Zwiers L.-H."/>
            <person name="Turgeon B."/>
            <person name="Goodwin S."/>
            <person name="Spatafora J."/>
            <person name="Crous P."/>
            <person name="Grigoriev I."/>
        </authorList>
    </citation>
    <scope>NUCLEOTIDE SEQUENCE</scope>
    <source>
        <strain evidence="1">CBS 675.92</strain>
    </source>
</reference>
<evidence type="ECO:0000313" key="2">
    <source>
        <dbReference type="Proteomes" id="UP000800035"/>
    </source>
</evidence>